<name>A0A0H5QG33_9ZZZZ</name>
<organism evidence="1">
    <name type="scientific">uncultured prokaryote</name>
    <dbReference type="NCBI Taxonomy" id="198431"/>
    <lineage>
        <taxon>unclassified sequences</taxon>
        <taxon>environmental samples</taxon>
    </lineage>
</organism>
<proteinExistence type="predicted"/>
<keyword evidence="1" id="KW-0614">Plasmid</keyword>
<protein>
    <submittedName>
        <fullName evidence="1">Uncharacterized protein</fullName>
    </submittedName>
</protein>
<reference evidence="1" key="1">
    <citation type="submission" date="2015-06" db="EMBL/GenBank/DDBJ databases">
        <authorList>
            <person name="Joergensen T."/>
        </authorList>
    </citation>
    <scope>NUCLEOTIDE SEQUENCE</scope>
    <source>
        <plasmid evidence="1">pRGRH0424</plasmid>
    </source>
</reference>
<dbReference type="AlphaFoldDB" id="A0A0H5QG33"/>
<evidence type="ECO:0000313" key="1">
    <source>
        <dbReference type="EMBL" id="CRY94982.1"/>
    </source>
</evidence>
<reference evidence="1" key="2">
    <citation type="submission" date="2015-07" db="EMBL/GenBank/DDBJ databases">
        <title>Plasmids, circular viruses and viroids from rat gut.</title>
        <authorList>
            <person name="Jorgensen T.J."/>
            <person name="Hansen M.A."/>
            <person name="Xu Z."/>
            <person name="Tabak M.A."/>
            <person name="Sorensen S.J."/>
            <person name="Hansen L.H."/>
        </authorList>
    </citation>
    <scope>NUCLEOTIDE SEQUENCE</scope>
    <source>
        <plasmid evidence="1">pRGRH0424</plasmid>
    </source>
</reference>
<dbReference type="EMBL" id="LN853070">
    <property type="protein sequence ID" value="CRY94982.1"/>
    <property type="molecule type" value="Genomic_DNA"/>
</dbReference>
<sequence>MNKFAEQELREKFELDRVHLLAGRLLGLTGARFMVISLDNNENVCVSCSSGWLTDISDFVGDALSEASDLDAPLSQLV</sequence>
<geneLocation type="plasmid" evidence="1">
    <name>pRGRH0424</name>
</geneLocation>
<accession>A0A0H5QG33</accession>